<dbReference type="SUPFAM" id="SSF57845">
    <property type="entry name" value="B-box zinc-binding domain"/>
    <property type="match status" value="1"/>
</dbReference>
<dbReference type="CTD" id="44653"/>
<dbReference type="AlphaFoldDB" id="A0A6J3LM44"/>
<dbReference type="GeneID" id="117243304"/>
<keyword evidence="2" id="KW-0862">Zinc</keyword>
<dbReference type="PANTHER" id="PTHR24104">
    <property type="entry name" value="E3 UBIQUITIN-PROTEIN LIGASE NHLRC1-RELATED"/>
    <property type="match status" value="1"/>
</dbReference>
<dbReference type="SUPFAM" id="SSF101898">
    <property type="entry name" value="NHL repeat"/>
    <property type="match status" value="1"/>
</dbReference>
<dbReference type="GO" id="GO:0061630">
    <property type="term" value="F:ubiquitin protein ligase activity"/>
    <property type="evidence" value="ECO:0007669"/>
    <property type="project" value="TreeGrafter"/>
</dbReference>
<accession>A0A6J3LM44</accession>
<dbReference type="PROSITE" id="PS51125">
    <property type="entry name" value="NHL"/>
    <property type="match status" value="5"/>
</dbReference>
<keyword evidence="6" id="KW-1185">Reference proteome</keyword>
<feature type="domain" description="B box-type" evidence="5">
    <location>
        <begin position="180"/>
        <end position="220"/>
    </location>
</feature>
<feature type="repeat" description="NHL" evidence="3">
    <location>
        <begin position="649"/>
        <end position="684"/>
    </location>
</feature>
<evidence type="ECO:0000256" key="1">
    <source>
        <dbReference type="ARBA" id="ARBA00022737"/>
    </source>
</evidence>
<dbReference type="InterPro" id="IPR011042">
    <property type="entry name" value="6-blade_b-propeller_TolB-like"/>
</dbReference>
<dbReference type="KEGG" id="bvk:117243304"/>
<feature type="repeat" description="NHL" evidence="3">
    <location>
        <begin position="544"/>
        <end position="587"/>
    </location>
</feature>
<evidence type="ECO:0000256" key="3">
    <source>
        <dbReference type="PROSITE-ProRule" id="PRU00504"/>
    </source>
</evidence>
<dbReference type="FunFam" id="2.120.10.30:FF:000025">
    <property type="entry name" value="E3 ubiquitin-protein ligase TRIM71"/>
    <property type="match status" value="1"/>
</dbReference>
<dbReference type="RefSeq" id="XP_033366558.1">
    <property type="nucleotide sequence ID" value="XM_033510667.1"/>
</dbReference>
<reference evidence="7" key="1">
    <citation type="submission" date="2025-08" db="UniProtKB">
        <authorList>
            <consortium name="RefSeq"/>
        </authorList>
    </citation>
    <scope>IDENTIFICATION</scope>
    <source>
        <tissue evidence="7">Muscle</tissue>
    </source>
</reference>
<dbReference type="GO" id="GO:0043161">
    <property type="term" value="P:proteasome-mediated ubiquitin-dependent protein catabolic process"/>
    <property type="evidence" value="ECO:0007669"/>
    <property type="project" value="TreeGrafter"/>
</dbReference>
<evidence type="ECO:0000313" key="7">
    <source>
        <dbReference type="RefSeq" id="XP_033366558.1"/>
    </source>
</evidence>
<dbReference type="Proteomes" id="UP000504631">
    <property type="component" value="Unplaced"/>
</dbReference>
<dbReference type="Pfam" id="PF00643">
    <property type="entry name" value="zf-B_box"/>
    <property type="match status" value="1"/>
</dbReference>
<protein>
    <submittedName>
        <fullName evidence="7">E3 ubiquitin-protein ligase TRIM71</fullName>
    </submittedName>
</protein>
<dbReference type="Gene3D" id="3.30.160.60">
    <property type="entry name" value="Classic Zinc Finger"/>
    <property type="match status" value="1"/>
</dbReference>
<dbReference type="PANTHER" id="PTHR24104:SF48">
    <property type="entry name" value="PROTEIN WECH"/>
    <property type="match status" value="1"/>
</dbReference>
<dbReference type="GO" id="GO:0000209">
    <property type="term" value="P:protein polyubiquitination"/>
    <property type="evidence" value="ECO:0007669"/>
    <property type="project" value="TreeGrafter"/>
</dbReference>
<feature type="repeat" description="NHL" evidence="3">
    <location>
        <begin position="450"/>
        <end position="493"/>
    </location>
</feature>
<keyword evidence="2" id="KW-0863">Zinc-finger</keyword>
<dbReference type="GO" id="GO:0008270">
    <property type="term" value="F:zinc ion binding"/>
    <property type="evidence" value="ECO:0007669"/>
    <property type="project" value="UniProtKB-KW"/>
</dbReference>
<feature type="repeat" description="NHL" evidence="3">
    <location>
        <begin position="497"/>
        <end position="540"/>
    </location>
</feature>
<keyword evidence="1" id="KW-0677">Repeat</keyword>
<feature type="compositionally biased region" description="Low complexity" evidence="4">
    <location>
        <begin position="47"/>
        <end position="70"/>
    </location>
</feature>
<evidence type="ECO:0000256" key="2">
    <source>
        <dbReference type="PROSITE-ProRule" id="PRU00024"/>
    </source>
</evidence>
<evidence type="ECO:0000313" key="6">
    <source>
        <dbReference type="Proteomes" id="UP000504631"/>
    </source>
</evidence>
<evidence type="ECO:0000256" key="4">
    <source>
        <dbReference type="SAM" id="MobiDB-lite"/>
    </source>
</evidence>
<evidence type="ECO:0000259" key="5">
    <source>
        <dbReference type="PROSITE" id="PS50119"/>
    </source>
</evidence>
<keyword evidence="2" id="KW-0479">Metal-binding</keyword>
<dbReference type="InterPro" id="IPR000315">
    <property type="entry name" value="Znf_B-box"/>
</dbReference>
<sequence length="728" mass="80283">MDQKHNSRLNYFFHTPSLPHIPGPEDPNAELLRLANAYQPPLIRPDNPSASPPGTSASSPNSMNSPPGYSASPEECQMDKLITTLAQVCSGSLSISGISGIPGIPGIPGISGISGSRSNRFLQATDVCKDCTEIPCGKCSRRQRLNVPDAEIGAECAPPQDAPVEVLNPAVVNPNLFLLQRPFYCDIHHHGQRLFCQTCCTPICAECGFQLHQDHATIDFNKAIEETCIQAGQVLKDAKLGVSVLTDELDNVQVAAELLDQKARQAAADLTMCTKRIAVALEARERELLDSIEKARIEKYTALQEKEDGIRNGIMRLTRAANKLSQIMENKAYINNPMNLTITKDMASAEVFQIYQNYRSLPSHDENWISFNSTDMNVMGAIAGFGSIMVNNPGPIGDRRPLRHHESPRPMVFEYRYCFLSVSPIGGRAVALSDSPVVVNRGHDAPTRASIIIGNTGDVDDNLCRPWGVACDGEGHIVVADRSNNRIQIYKQDGSFLRRFGSYGTGPGHFDRPAGVAIDARRRVIVADKDNHRIQILTMDGQFLLFFGEKGSRCGQFNYPWDVAVNSECQIAVSDTRNHRVQLFSPEGTFLRKYGFEASPNMWKHFDSPRGVAFNPQGKVITTDFNNHRLVVIDADFVNANIFECKVAGGNKQFLRPQGLAIDDEGNIIVADSRNHRIQIFDRSGMLIRRYGSYGKGDEEMDRPSGISLCLDGKIAVVDFGNNRLLLI</sequence>
<dbReference type="Gene3D" id="2.120.10.30">
    <property type="entry name" value="TolB, C-terminal domain"/>
    <property type="match status" value="3"/>
</dbReference>
<dbReference type="Pfam" id="PF01436">
    <property type="entry name" value="NHL"/>
    <property type="match status" value="5"/>
</dbReference>
<feature type="repeat" description="NHL" evidence="3">
    <location>
        <begin position="603"/>
        <end position="636"/>
    </location>
</feature>
<dbReference type="CDD" id="cd14954">
    <property type="entry name" value="NHL_TRIM71_like"/>
    <property type="match status" value="1"/>
</dbReference>
<feature type="region of interest" description="Disordered" evidence="4">
    <location>
        <begin position="40"/>
        <end position="74"/>
    </location>
</feature>
<organism evidence="6 7">
    <name type="scientific">Bombus vosnesenskii</name>
    <dbReference type="NCBI Taxonomy" id="207650"/>
    <lineage>
        <taxon>Eukaryota</taxon>
        <taxon>Metazoa</taxon>
        <taxon>Ecdysozoa</taxon>
        <taxon>Arthropoda</taxon>
        <taxon>Hexapoda</taxon>
        <taxon>Insecta</taxon>
        <taxon>Pterygota</taxon>
        <taxon>Neoptera</taxon>
        <taxon>Endopterygota</taxon>
        <taxon>Hymenoptera</taxon>
        <taxon>Apocrita</taxon>
        <taxon>Aculeata</taxon>
        <taxon>Apoidea</taxon>
        <taxon>Anthophila</taxon>
        <taxon>Apidae</taxon>
        <taxon>Bombus</taxon>
        <taxon>Pyrobombus</taxon>
    </lineage>
</organism>
<gene>
    <name evidence="7" type="primary">LOC117243304</name>
</gene>
<dbReference type="InterPro" id="IPR050952">
    <property type="entry name" value="TRIM-NHL_E3_ligases"/>
</dbReference>
<dbReference type="InterPro" id="IPR001258">
    <property type="entry name" value="NHL_repeat"/>
</dbReference>
<name>A0A6J3LM44_9HYME</name>
<proteinExistence type="predicted"/>
<dbReference type="PROSITE" id="PS50119">
    <property type="entry name" value="ZF_BBOX"/>
    <property type="match status" value="1"/>
</dbReference>